<reference evidence="1" key="1">
    <citation type="submission" date="2014-07" db="EMBL/GenBank/DDBJ databases">
        <title>Identification of a novel salt tolerance gene in wild soybean by whole-genome sequencing.</title>
        <authorList>
            <person name="Lam H.-M."/>
            <person name="Qi X."/>
            <person name="Li M.-W."/>
            <person name="Liu X."/>
            <person name="Xie M."/>
            <person name="Ni M."/>
            <person name="Xu X."/>
        </authorList>
    </citation>
    <scope>NUCLEOTIDE SEQUENCE [LARGE SCALE GENOMIC DNA]</scope>
    <source>
        <tissue evidence="1">Root</tissue>
    </source>
</reference>
<accession>A0A0B2RS93</accession>
<protein>
    <submittedName>
        <fullName evidence="1">Uncharacterized protein</fullName>
    </submittedName>
</protein>
<sequence length="43" mass="4918">MLGNWLPEFPKEEARQLKGSLLQHNIYSKKNYSGHGRCSSTPN</sequence>
<evidence type="ECO:0000313" key="1">
    <source>
        <dbReference type="EMBL" id="KHN35233.1"/>
    </source>
</evidence>
<dbReference type="AlphaFoldDB" id="A0A0B2RS93"/>
<name>A0A0B2RS93_GLYSO</name>
<gene>
    <name evidence="1" type="ORF">glysoja_043434</name>
</gene>
<organism evidence="1">
    <name type="scientific">Glycine soja</name>
    <name type="common">Wild soybean</name>
    <dbReference type="NCBI Taxonomy" id="3848"/>
    <lineage>
        <taxon>Eukaryota</taxon>
        <taxon>Viridiplantae</taxon>
        <taxon>Streptophyta</taxon>
        <taxon>Embryophyta</taxon>
        <taxon>Tracheophyta</taxon>
        <taxon>Spermatophyta</taxon>
        <taxon>Magnoliopsida</taxon>
        <taxon>eudicotyledons</taxon>
        <taxon>Gunneridae</taxon>
        <taxon>Pentapetalae</taxon>
        <taxon>rosids</taxon>
        <taxon>fabids</taxon>
        <taxon>Fabales</taxon>
        <taxon>Fabaceae</taxon>
        <taxon>Papilionoideae</taxon>
        <taxon>50 kb inversion clade</taxon>
        <taxon>NPAAA clade</taxon>
        <taxon>indigoferoid/millettioid clade</taxon>
        <taxon>Phaseoleae</taxon>
        <taxon>Glycine</taxon>
        <taxon>Glycine subgen. Soja</taxon>
    </lineage>
</organism>
<dbReference type="Proteomes" id="UP000053555">
    <property type="component" value="Unassembled WGS sequence"/>
</dbReference>
<dbReference type="EMBL" id="KN648682">
    <property type="protein sequence ID" value="KHN35233.1"/>
    <property type="molecule type" value="Genomic_DNA"/>
</dbReference>
<proteinExistence type="predicted"/>